<evidence type="ECO:0000313" key="3">
    <source>
        <dbReference type="Proteomes" id="UP000545286"/>
    </source>
</evidence>
<dbReference type="EMBL" id="JACHWJ010000012">
    <property type="protein sequence ID" value="MBB2959530.1"/>
    <property type="molecule type" value="Genomic_DNA"/>
</dbReference>
<accession>A0A7W4URZ1</accession>
<dbReference type="SUPFAM" id="SSF52540">
    <property type="entry name" value="P-loop containing nucleoside triphosphate hydrolases"/>
    <property type="match status" value="1"/>
</dbReference>
<reference evidence="2 3" key="1">
    <citation type="submission" date="2020-08" db="EMBL/GenBank/DDBJ databases">
        <title>Sequencing the genomes of 1000 actinobacteria strains.</title>
        <authorList>
            <person name="Klenk H.-P."/>
        </authorList>
    </citation>
    <scope>NUCLEOTIDE SEQUENCE [LARGE SCALE GENOMIC DNA]</scope>
    <source>
        <strain evidence="2 3">DSM 20419</strain>
    </source>
</reference>
<evidence type="ECO:0008006" key="4">
    <source>
        <dbReference type="Google" id="ProtNLM"/>
    </source>
</evidence>
<protein>
    <recommendedName>
        <fullName evidence="4">RecF/RecN/SMC N-terminal domain-containing protein</fullName>
    </recommendedName>
</protein>
<proteinExistence type="predicted"/>
<keyword evidence="3" id="KW-1185">Reference proteome</keyword>
<evidence type="ECO:0000256" key="1">
    <source>
        <dbReference type="SAM" id="Coils"/>
    </source>
</evidence>
<dbReference type="RefSeq" id="WP_183626868.1">
    <property type="nucleotide sequence ID" value="NZ_JACHWJ010000012.1"/>
</dbReference>
<dbReference type="InterPro" id="IPR027417">
    <property type="entry name" value="P-loop_NTPase"/>
</dbReference>
<keyword evidence="1" id="KW-0175">Coiled coil</keyword>
<evidence type="ECO:0000313" key="2">
    <source>
        <dbReference type="EMBL" id="MBB2959530.1"/>
    </source>
</evidence>
<name>A0A7W4URZ1_9MICO</name>
<feature type="coiled-coil region" evidence="1">
    <location>
        <begin position="16"/>
        <end position="66"/>
    </location>
</feature>
<organism evidence="2 3">
    <name type="scientific">Pseudoclavibacter helvolus</name>
    <dbReference type="NCBI Taxonomy" id="255205"/>
    <lineage>
        <taxon>Bacteria</taxon>
        <taxon>Bacillati</taxon>
        <taxon>Actinomycetota</taxon>
        <taxon>Actinomycetes</taxon>
        <taxon>Micrococcales</taxon>
        <taxon>Microbacteriaceae</taxon>
        <taxon>Pseudoclavibacter</taxon>
    </lineage>
</organism>
<comment type="caution">
    <text evidence="2">The sequence shown here is derived from an EMBL/GenBank/DDBJ whole genome shotgun (WGS) entry which is preliminary data.</text>
</comment>
<gene>
    <name evidence="2" type="ORF">FHX72_003699</name>
</gene>
<dbReference type="Gene3D" id="3.40.50.300">
    <property type="entry name" value="P-loop containing nucleotide triphosphate hydrolases"/>
    <property type="match status" value="1"/>
</dbReference>
<dbReference type="AlphaFoldDB" id="A0A7W4URZ1"/>
<sequence>MQRLSETRLSRTATGLQSINGNREELKAAVEEALVAAGRSLLGATYGSVRELREALERAVQEHNNRLLPLNELSGTDVPDLPALPNMHDYLEEVRRADKVESALLPLLTAVVDTSELAEVDHSVDCPVCLTPDALSPERIAEIRERLRDTNSLSASAAAAEKELSLFQSRITEWESRVRESRPTAAAWGRIRVDEVMSAAANLGEDVVKQLEPAIARAVDLAKSSVVITDSVTAVVSDVNRLVELVRRRAPIPETARLDLAPTKQALADYRISLADDEPLRALNQTVEPILRSRLQSEGISELLAVTGLIDEFVDERYVAIRRQAAVVRLRRVDRALQKAAATVLDKRFAAMSEAIERWWSTIRPEELVSFAGVKRRASGAVFVNLVAALQTDLHGETVERDALGIFSDSQLNALGLSTFLARNELVKAPFVFLDDPIPGSDGEHRLTFVQNTLASLLDANVQVVITTYDPKLAEHAQTVNEHHQPITYDLTLTNVVEGTEPAQTSDQFSNYMLQGEDGVNAPTAVGRANSSGAYRAHRNRGCRWDLNPPASSSDLAT</sequence>
<dbReference type="Proteomes" id="UP000545286">
    <property type="component" value="Unassembled WGS sequence"/>
</dbReference>